<organism evidence="1 2">
    <name type="scientific">Tsuneonella aeria</name>
    <dbReference type="NCBI Taxonomy" id="1837929"/>
    <lineage>
        <taxon>Bacteria</taxon>
        <taxon>Pseudomonadati</taxon>
        <taxon>Pseudomonadota</taxon>
        <taxon>Alphaproteobacteria</taxon>
        <taxon>Sphingomonadales</taxon>
        <taxon>Erythrobacteraceae</taxon>
        <taxon>Tsuneonella</taxon>
    </lineage>
</organism>
<dbReference type="Proteomes" id="UP000439522">
    <property type="component" value="Unassembled WGS sequence"/>
</dbReference>
<dbReference type="PROSITE" id="PS51257">
    <property type="entry name" value="PROKAR_LIPOPROTEIN"/>
    <property type="match status" value="1"/>
</dbReference>
<evidence type="ECO:0000313" key="2">
    <source>
        <dbReference type="Proteomes" id="UP000439522"/>
    </source>
</evidence>
<keyword evidence="2" id="KW-1185">Reference proteome</keyword>
<name>A0A6I4TIX7_9SPHN</name>
<sequence length="277" mass="30506">MMRVFISSAMAGFLAACSQVDDTATLCTFDENGRMIMEAGNLTAACEEPAAIPIGATQERSGRLTIQEAHLPPPFSDLDKEWPPQPVTDKPKLVRPSVPPDLSYYIRAFPQAEEPAGDVLDLGSQHTIVLRDGCFFLDREGDNDPLVHFPYGTALTIDDEGYLAFGSRYEPDRMGTVRVGLSAETGWFSEPSAASPELAAACGDHKVVSVTTVTDPFAWPERFNPALRRYGERSGDRPAQIITRANACAVRQAQREADRRLRDPNLEPIDCNRFRGF</sequence>
<evidence type="ECO:0000313" key="1">
    <source>
        <dbReference type="EMBL" id="MXO76000.1"/>
    </source>
</evidence>
<dbReference type="AlphaFoldDB" id="A0A6I4TIX7"/>
<comment type="caution">
    <text evidence="1">The sequence shown here is derived from an EMBL/GenBank/DDBJ whole genome shotgun (WGS) entry which is preliminary data.</text>
</comment>
<dbReference type="RefSeq" id="WP_160611838.1">
    <property type="nucleotide sequence ID" value="NZ_WTZA01000002.1"/>
</dbReference>
<proteinExistence type="predicted"/>
<dbReference type="OrthoDB" id="7402425at2"/>
<accession>A0A6I4TIX7</accession>
<protein>
    <recommendedName>
        <fullName evidence="3">Lipoprotein</fullName>
    </recommendedName>
</protein>
<gene>
    <name evidence="1" type="ORF">GRI40_12315</name>
</gene>
<evidence type="ECO:0008006" key="3">
    <source>
        <dbReference type="Google" id="ProtNLM"/>
    </source>
</evidence>
<dbReference type="EMBL" id="WTZA01000002">
    <property type="protein sequence ID" value="MXO76000.1"/>
    <property type="molecule type" value="Genomic_DNA"/>
</dbReference>
<reference evidence="1 2" key="1">
    <citation type="submission" date="2019-12" db="EMBL/GenBank/DDBJ databases">
        <title>Genomic-based taxomic classification of the family Erythrobacteraceae.</title>
        <authorList>
            <person name="Xu L."/>
        </authorList>
    </citation>
    <scope>NUCLEOTIDE SEQUENCE [LARGE SCALE GENOMIC DNA]</scope>
    <source>
        <strain evidence="1 2">100921-2</strain>
    </source>
</reference>